<dbReference type="SUPFAM" id="SSF53383">
    <property type="entry name" value="PLP-dependent transferases"/>
    <property type="match status" value="1"/>
</dbReference>
<dbReference type="PATRIC" id="fig|455.5.peg.2603"/>
<dbReference type="InterPro" id="IPR050477">
    <property type="entry name" value="GrpII_AminoAcid_Decarb"/>
</dbReference>
<keyword evidence="10" id="KW-1185">Reference proteome</keyword>
<comment type="cofactor">
    <cofactor evidence="1 5 6">
        <name>pyridoxal 5'-phosphate</name>
        <dbReference type="ChEBI" id="CHEBI:597326"/>
    </cofactor>
</comment>
<dbReference type="RefSeq" id="WP_058450325.1">
    <property type="nucleotide sequence ID" value="NZ_CAAAJF010000011.1"/>
</dbReference>
<name>A0A0W0UK49_9GAMM</name>
<organism evidence="7 9">
    <name type="scientific">Legionella jamestowniensis</name>
    <dbReference type="NCBI Taxonomy" id="455"/>
    <lineage>
        <taxon>Bacteria</taxon>
        <taxon>Pseudomonadati</taxon>
        <taxon>Pseudomonadota</taxon>
        <taxon>Gammaproteobacteria</taxon>
        <taxon>Legionellales</taxon>
        <taxon>Legionellaceae</taxon>
        <taxon>Legionella</taxon>
    </lineage>
</organism>
<evidence type="ECO:0000256" key="3">
    <source>
        <dbReference type="ARBA" id="ARBA00023239"/>
    </source>
</evidence>
<accession>A0A0W0UK49</accession>
<dbReference type="EMBL" id="LYOZ01000010">
    <property type="protein sequence ID" value="OCH98601.1"/>
    <property type="molecule type" value="Genomic_DNA"/>
</dbReference>
<gene>
    <name evidence="8" type="ORF">A8135_00745</name>
    <name evidence="7" type="ORF">Ljam_2478</name>
</gene>
<reference evidence="7 9" key="1">
    <citation type="submission" date="2015-11" db="EMBL/GenBank/DDBJ databases">
        <title>Genomic analysis of 38 Legionella species identifies large and diverse effector repertoires.</title>
        <authorList>
            <person name="Burstein D."/>
            <person name="Amaro F."/>
            <person name="Zusman T."/>
            <person name="Lifshitz Z."/>
            <person name="Cohen O."/>
            <person name="Gilbert J.A."/>
            <person name="Pupko T."/>
            <person name="Shuman H.A."/>
            <person name="Segal G."/>
        </authorList>
    </citation>
    <scope>NUCLEOTIDE SEQUENCE [LARGE SCALE GENOMIC DNA]</scope>
    <source>
        <strain evidence="7 9">JA-26-G1-E2</strain>
    </source>
</reference>
<dbReference type="Gene3D" id="3.40.640.10">
    <property type="entry name" value="Type I PLP-dependent aspartate aminotransferase-like (Major domain)"/>
    <property type="match status" value="1"/>
</dbReference>
<keyword evidence="3 6" id="KW-0456">Lyase</keyword>
<feature type="modified residue" description="N6-(pyridoxal phosphate)lysine" evidence="5">
    <location>
        <position position="358"/>
    </location>
</feature>
<dbReference type="Proteomes" id="UP000093336">
    <property type="component" value="Unassembled WGS sequence"/>
</dbReference>
<dbReference type="GO" id="GO:0008117">
    <property type="term" value="F:sphinganine-1-phosphate aldolase activity"/>
    <property type="evidence" value="ECO:0007669"/>
    <property type="project" value="TreeGrafter"/>
</dbReference>
<dbReference type="GO" id="GO:0016020">
    <property type="term" value="C:membrane"/>
    <property type="evidence" value="ECO:0007669"/>
    <property type="project" value="GOC"/>
</dbReference>
<dbReference type="Pfam" id="PF00282">
    <property type="entry name" value="Pyridoxal_deC"/>
    <property type="match status" value="1"/>
</dbReference>
<evidence type="ECO:0000256" key="4">
    <source>
        <dbReference type="ARBA" id="ARBA00038302"/>
    </source>
</evidence>
<dbReference type="GO" id="GO:0019752">
    <property type="term" value="P:carboxylic acid metabolic process"/>
    <property type="evidence" value="ECO:0007669"/>
    <property type="project" value="InterPro"/>
</dbReference>
<dbReference type="AlphaFoldDB" id="A0A0W0UK49"/>
<dbReference type="InterPro" id="IPR015422">
    <property type="entry name" value="PyrdxlP-dep_Trfase_small"/>
</dbReference>
<comment type="caution">
    <text evidence="7">The sequence shown here is derived from an EMBL/GenBank/DDBJ whole genome shotgun (WGS) entry which is preliminary data.</text>
</comment>
<comment type="similarity">
    <text evidence="4">Belongs to the group II decarboxylase family. Sphingosine-1-phosphate lyase subfamily.</text>
</comment>
<dbReference type="PANTHER" id="PTHR42735:SF6">
    <property type="entry name" value="SPHINGOSINE-1-PHOSPHATE LYASE 1"/>
    <property type="match status" value="1"/>
</dbReference>
<dbReference type="Proteomes" id="UP000054715">
    <property type="component" value="Unassembled WGS sequence"/>
</dbReference>
<evidence type="ECO:0000256" key="2">
    <source>
        <dbReference type="ARBA" id="ARBA00022898"/>
    </source>
</evidence>
<dbReference type="EMBL" id="LNYG01000013">
    <property type="protein sequence ID" value="KTD08283.1"/>
    <property type="molecule type" value="Genomic_DNA"/>
</dbReference>
<evidence type="ECO:0000256" key="5">
    <source>
        <dbReference type="PIRSR" id="PIRSR602129-50"/>
    </source>
</evidence>
<evidence type="ECO:0000313" key="9">
    <source>
        <dbReference type="Proteomes" id="UP000054715"/>
    </source>
</evidence>
<proteinExistence type="inferred from homology"/>
<evidence type="ECO:0000313" key="7">
    <source>
        <dbReference type="EMBL" id="KTD08283.1"/>
    </source>
</evidence>
<dbReference type="GO" id="GO:0030149">
    <property type="term" value="P:sphingolipid catabolic process"/>
    <property type="evidence" value="ECO:0007669"/>
    <property type="project" value="TreeGrafter"/>
</dbReference>
<evidence type="ECO:0000313" key="8">
    <source>
        <dbReference type="EMBL" id="OCH98601.1"/>
    </source>
</evidence>
<dbReference type="Gene3D" id="3.90.1150.10">
    <property type="entry name" value="Aspartate Aminotransferase, domain 1"/>
    <property type="match status" value="2"/>
</dbReference>
<dbReference type="InterPro" id="IPR015421">
    <property type="entry name" value="PyrdxlP-dep_Trfase_major"/>
</dbReference>
<dbReference type="OrthoDB" id="9803665at2"/>
<dbReference type="InterPro" id="IPR002129">
    <property type="entry name" value="PyrdxlP-dep_de-COase"/>
</dbReference>
<dbReference type="GO" id="GO:0030170">
    <property type="term" value="F:pyridoxal phosphate binding"/>
    <property type="evidence" value="ECO:0007669"/>
    <property type="project" value="InterPro"/>
</dbReference>
<evidence type="ECO:0000313" key="10">
    <source>
        <dbReference type="Proteomes" id="UP000093336"/>
    </source>
</evidence>
<dbReference type="PANTHER" id="PTHR42735">
    <property type="match status" value="1"/>
</dbReference>
<dbReference type="STRING" id="455.Ljam_2478"/>
<evidence type="ECO:0000256" key="1">
    <source>
        <dbReference type="ARBA" id="ARBA00001933"/>
    </source>
</evidence>
<dbReference type="InterPro" id="IPR015424">
    <property type="entry name" value="PyrdxlP-dep_Trfase"/>
</dbReference>
<sequence>MFGAILDLLTSAVETFDETLQDTPAHTLVLATTALYFLYNQYHNPWIARAFRARHNETPKQRIIDAAYGMVKNFPLVQKYLNNELDKNLQSTRDKLSSQRAHMTLLNNIPETSRTPAEILSQFGIDLKECDFDFQSIREKDRKFIIQQGDGQDSGALYTTHPKELVEILKEVYAKTELTNPMHDKWPRINAMQAEIIRWCQNLFHGSDEGYGLLTHGGTTSIIEAMAAYVLHAKAKGIMHPEIVVPETAHAAFKKAAELTGAILITVPVDKKTGAVTVETMKKYLSHNTAVMVGSAPSFMNGINDPIGELGQLAKTRNIPLHVDACLGGFLTAFLDTSTAPMDFRVAGVSSISADTHKYGFCPKGSSVCLFSKDSPALAVYAALNWCGGLYATPGILDGSTSGARVGEIYATLSYYGRQNYQKIAESIVKLRQNLQIKVDGLANTTTNIQPKDIYVYGNPKWSVLGFRSDTLNPHLIADELEKRGWKLNLLQNPAGFHLCLTHVHTLAEGFEDKFISDLGDAVIAVKQYPADKKPSGNVKVYGAVGTMPTDVQRQVSVQYQKERLKYTGVSNDSFFGKSTIESDIKEKKTNQPVLSTLTPTDI</sequence>
<protein>
    <submittedName>
        <fullName evidence="7 8">Sphingosine-1-phosphate lyase</fullName>
    </submittedName>
</protein>
<evidence type="ECO:0000256" key="6">
    <source>
        <dbReference type="RuleBase" id="RU000382"/>
    </source>
</evidence>
<reference evidence="8 10" key="2">
    <citation type="submission" date="2016-05" db="EMBL/GenBank/DDBJ databases">
        <authorList>
            <person name="Prochazka B."/>
            <person name="Indra A."/>
            <person name="Hasenberger P."/>
            <person name="Blaschitz M."/>
            <person name="Wagner L."/>
            <person name="Wewalka G."/>
            <person name="Sorschag S."/>
            <person name="Schmid D."/>
            <person name="Ruppitsch W."/>
        </authorList>
    </citation>
    <scope>NUCLEOTIDE SEQUENCE [LARGE SCALE GENOMIC DNA]</scope>
    <source>
        <strain evidence="8 10">974010_12</strain>
    </source>
</reference>
<keyword evidence="2 5" id="KW-0663">Pyridoxal phosphate</keyword>